<evidence type="ECO:0000313" key="1">
    <source>
        <dbReference type="EMBL" id="KAI0093834.1"/>
    </source>
</evidence>
<keyword evidence="2" id="KW-1185">Reference proteome</keyword>
<reference evidence="1" key="1">
    <citation type="journal article" date="2021" name="Environ. Microbiol.">
        <title>Gene family expansions and transcriptome signatures uncover fungal adaptations to wood decay.</title>
        <authorList>
            <person name="Hage H."/>
            <person name="Miyauchi S."/>
            <person name="Viragh M."/>
            <person name="Drula E."/>
            <person name="Min B."/>
            <person name="Chaduli D."/>
            <person name="Navarro D."/>
            <person name="Favel A."/>
            <person name="Norest M."/>
            <person name="Lesage-Meessen L."/>
            <person name="Balint B."/>
            <person name="Merenyi Z."/>
            <person name="de Eugenio L."/>
            <person name="Morin E."/>
            <person name="Martinez A.T."/>
            <person name="Baldrian P."/>
            <person name="Stursova M."/>
            <person name="Martinez M.J."/>
            <person name="Novotny C."/>
            <person name="Magnuson J.K."/>
            <person name="Spatafora J.W."/>
            <person name="Maurice S."/>
            <person name="Pangilinan J."/>
            <person name="Andreopoulos W."/>
            <person name="LaButti K."/>
            <person name="Hundley H."/>
            <person name="Na H."/>
            <person name="Kuo A."/>
            <person name="Barry K."/>
            <person name="Lipzen A."/>
            <person name="Henrissat B."/>
            <person name="Riley R."/>
            <person name="Ahrendt S."/>
            <person name="Nagy L.G."/>
            <person name="Grigoriev I.V."/>
            <person name="Martin F."/>
            <person name="Rosso M.N."/>
        </authorList>
    </citation>
    <scope>NUCLEOTIDE SEQUENCE</scope>
    <source>
        <strain evidence="1">CBS 384.51</strain>
    </source>
</reference>
<organism evidence="1 2">
    <name type="scientific">Irpex rosettiformis</name>
    <dbReference type="NCBI Taxonomy" id="378272"/>
    <lineage>
        <taxon>Eukaryota</taxon>
        <taxon>Fungi</taxon>
        <taxon>Dikarya</taxon>
        <taxon>Basidiomycota</taxon>
        <taxon>Agaricomycotina</taxon>
        <taxon>Agaricomycetes</taxon>
        <taxon>Polyporales</taxon>
        <taxon>Irpicaceae</taxon>
        <taxon>Irpex</taxon>
    </lineage>
</organism>
<sequence length="217" mass="23218">MALVVPAHRIQTIHGVFGSPSWSSILPASGASQSLEMSSFNALPNTSLSSLRGRGSANLSLLAARSAAPSASSVSPTHTPVVTRPRRASVHGLSTPVTTRRAPPPPPTQRMTIIPVVEDPFADMPVNQDHAIETVSAPRAQARPTHSFARTQLATTTPSNYAYPTVTPRRDTERTARLVASVLLSRASGKPMRRRFPSMGEKCYVPSGLSRMVMVEC</sequence>
<name>A0ACB8UIE8_9APHY</name>
<accession>A0ACB8UIE8</accession>
<gene>
    <name evidence="1" type="ORF">BDY19DRAFT_989368</name>
</gene>
<dbReference type="Proteomes" id="UP001055072">
    <property type="component" value="Unassembled WGS sequence"/>
</dbReference>
<proteinExistence type="predicted"/>
<comment type="caution">
    <text evidence="1">The sequence shown here is derived from an EMBL/GenBank/DDBJ whole genome shotgun (WGS) entry which is preliminary data.</text>
</comment>
<protein>
    <submittedName>
        <fullName evidence="1">Uncharacterized protein</fullName>
    </submittedName>
</protein>
<dbReference type="EMBL" id="MU274901">
    <property type="protein sequence ID" value="KAI0093834.1"/>
    <property type="molecule type" value="Genomic_DNA"/>
</dbReference>
<evidence type="ECO:0000313" key="2">
    <source>
        <dbReference type="Proteomes" id="UP001055072"/>
    </source>
</evidence>